<dbReference type="AlphaFoldDB" id="A0A096DKH7"/>
<keyword evidence="4 5" id="KW-0472">Membrane</keyword>
<feature type="domain" description="ABC-2 type transporter transmembrane" evidence="6">
    <location>
        <begin position="53"/>
        <end position="247"/>
    </location>
</feature>
<reference evidence="7 8" key="1">
    <citation type="submission" date="2013-12" db="EMBL/GenBank/DDBJ databases">
        <title>Draft genome sequence of Caloranaerobacter sp. H53214.</title>
        <authorList>
            <person name="Jiang L.J."/>
            <person name="Shao Z.Z."/>
            <person name="Long M.N."/>
        </authorList>
    </citation>
    <scope>NUCLEOTIDE SEQUENCE [LARGE SCALE GENOMIC DNA]</scope>
    <source>
        <strain evidence="7 8">H53214</strain>
    </source>
</reference>
<protein>
    <recommendedName>
        <fullName evidence="6">ABC-2 type transporter transmembrane domain-containing protein</fullName>
    </recommendedName>
</protein>
<feature type="transmembrane region" description="Helical" evidence="5">
    <location>
        <begin position="25"/>
        <end position="47"/>
    </location>
</feature>
<dbReference type="STRING" id="1156417.Y919_09965"/>
<dbReference type="Pfam" id="PF12698">
    <property type="entry name" value="ABC2_membrane_3"/>
    <property type="match status" value="1"/>
</dbReference>
<feature type="transmembrane region" description="Helical" evidence="5">
    <location>
        <begin position="146"/>
        <end position="165"/>
    </location>
</feature>
<feature type="transmembrane region" description="Helical" evidence="5">
    <location>
        <begin position="231"/>
        <end position="253"/>
    </location>
</feature>
<comment type="caution">
    <text evidence="7">The sequence shown here is derived from an EMBL/GenBank/DDBJ whole genome shotgun (WGS) entry which is preliminary data.</text>
</comment>
<evidence type="ECO:0000256" key="5">
    <source>
        <dbReference type="SAM" id="Phobius"/>
    </source>
</evidence>
<dbReference type="EMBL" id="AZTB01000059">
    <property type="protein sequence ID" value="KGG79786.1"/>
    <property type="molecule type" value="Genomic_DNA"/>
</dbReference>
<feature type="transmembrane region" description="Helical" evidence="5">
    <location>
        <begin position="109"/>
        <end position="134"/>
    </location>
</feature>
<name>A0A096DKH7_9FIRM</name>
<dbReference type="PANTHER" id="PTHR43229:SF2">
    <property type="entry name" value="NODULATION PROTEIN J"/>
    <property type="match status" value="1"/>
</dbReference>
<evidence type="ECO:0000256" key="4">
    <source>
        <dbReference type="ARBA" id="ARBA00023136"/>
    </source>
</evidence>
<evidence type="ECO:0000256" key="1">
    <source>
        <dbReference type="ARBA" id="ARBA00004141"/>
    </source>
</evidence>
<evidence type="ECO:0000256" key="2">
    <source>
        <dbReference type="ARBA" id="ARBA00022692"/>
    </source>
</evidence>
<evidence type="ECO:0000313" key="8">
    <source>
        <dbReference type="Proteomes" id="UP000029622"/>
    </source>
</evidence>
<dbReference type="InterPro" id="IPR051784">
    <property type="entry name" value="Nod_factor_ABC_transporter"/>
</dbReference>
<organism evidence="7 8">
    <name type="scientific">Caloranaerobacter azorensis H53214</name>
    <dbReference type="NCBI Taxonomy" id="1156417"/>
    <lineage>
        <taxon>Bacteria</taxon>
        <taxon>Bacillati</taxon>
        <taxon>Bacillota</taxon>
        <taxon>Tissierellia</taxon>
        <taxon>Tissierellales</taxon>
        <taxon>Thermohalobacteraceae</taxon>
        <taxon>Caloranaerobacter</taxon>
    </lineage>
</organism>
<dbReference type="GO" id="GO:0140359">
    <property type="term" value="F:ABC-type transporter activity"/>
    <property type="evidence" value="ECO:0007669"/>
    <property type="project" value="InterPro"/>
</dbReference>
<feature type="transmembrane region" description="Helical" evidence="5">
    <location>
        <begin position="177"/>
        <end position="196"/>
    </location>
</feature>
<evidence type="ECO:0000313" key="7">
    <source>
        <dbReference type="EMBL" id="KGG79786.1"/>
    </source>
</evidence>
<dbReference type="Proteomes" id="UP000029622">
    <property type="component" value="Unassembled WGS sequence"/>
</dbReference>
<keyword evidence="2 5" id="KW-0812">Transmembrane</keyword>
<feature type="transmembrane region" description="Helical" evidence="5">
    <location>
        <begin position="67"/>
        <end position="88"/>
    </location>
</feature>
<evidence type="ECO:0000256" key="3">
    <source>
        <dbReference type="ARBA" id="ARBA00022989"/>
    </source>
</evidence>
<sequence length="265" mass="30169">MGNMQEAILIFKSELKKMVILKKRYILSFITDIVVYYILFMGLYFFIVNNMGKMPKEEIDKIVSMQIVGYMSWFFFSFTISFMSNGIYNELVEGTFEQLCLTYNSITKIYFIKLLVYSLINTLIIFPLGLLLVLSTGVSLMINKDLVIVFLIMLIGTIGFSYLLGGITIRYKRTGQLAFIISIFFLGTSIIDFSNIPEGLRNVFYALPFTKGTDLMKSTIINGNCVVLKDIVFLSINSLVYLIIGIIIFRLAFSKATSEGTTSRF</sequence>
<dbReference type="GO" id="GO:0016020">
    <property type="term" value="C:membrane"/>
    <property type="evidence" value="ECO:0007669"/>
    <property type="project" value="UniProtKB-SubCell"/>
</dbReference>
<accession>A0A096DKH7</accession>
<gene>
    <name evidence="7" type="ORF">Y919_09965</name>
</gene>
<comment type="subcellular location">
    <subcellularLocation>
        <location evidence="1">Membrane</location>
        <topology evidence="1">Multi-pass membrane protein</topology>
    </subcellularLocation>
</comment>
<dbReference type="InterPro" id="IPR013525">
    <property type="entry name" value="ABC2_TM"/>
</dbReference>
<keyword evidence="3 5" id="KW-1133">Transmembrane helix</keyword>
<proteinExistence type="predicted"/>
<evidence type="ECO:0000259" key="6">
    <source>
        <dbReference type="Pfam" id="PF12698"/>
    </source>
</evidence>
<dbReference type="PANTHER" id="PTHR43229">
    <property type="entry name" value="NODULATION PROTEIN J"/>
    <property type="match status" value="1"/>
</dbReference>